<name>A0A5C3Q3L9_9APHY</name>
<dbReference type="EMBL" id="ML210963">
    <property type="protein sequence ID" value="TFK94980.1"/>
    <property type="molecule type" value="Genomic_DNA"/>
</dbReference>
<accession>A0A5C3Q3L9</accession>
<proteinExistence type="predicted"/>
<dbReference type="Proteomes" id="UP000308197">
    <property type="component" value="Unassembled WGS sequence"/>
</dbReference>
<dbReference type="AlphaFoldDB" id="A0A5C3Q3L9"/>
<sequence length="226" mass="25131">MPTTTCISSFSPDTKAGSRRFVQRMPEHVGAPSCYPLRTEQPISRSVGKKSSAGRLVTTLVFSLALHGSCSGDRTMPQRSETLEANPHRSEFKAPFRFQFSYEQARYLRMLHSHLRWILLRSDPGFASYYGGVNSTANPVTLDGSTTAHASSILTIFSVRCRGTAASPPSFPFPLRARWCSPTRRPRQVQALGSTPMWFRSFSMAASTLVFDRLRDGAPTVCWGFI</sequence>
<dbReference type="InParanoid" id="A0A5C3Q3L9"/>
<organism evidence="1 2">
    <name type="scientific">Polyporus arcularius HHB13444</name>
    <dbReference type="NCBI Taxonomy" id="1314778"/>
    <lineage>
        <taxon>Eukaryota</taxon>
        <taxon>Fungi</taxon>
        <taxon>Dikarya</taxon>
        <taxon>Basidiomycota</taxon>
        <taxon>Agaricomycotina</taxon>
        <taxon>Agaricomycetes</taxon>
        <taxon>Polyporales</taxon>
        <taxon>Polyporaceae</taxon>
        <taxon>Polyporus</taxon>
    </lineage>
</organism>
<evidence type="ECO:0000313" key="1">
    <source>
        <dbReference type="EMBL" id="TFK94980.1"/>
    </source>
</evidence>
<reference evidence="1 2" key="1">
    <citation type="journal article" date="2019" name="Nat. Ecol. Evol.">
        <title>Megaphylogeny resolves global patterns of mushroom evolution.</title>
        <authorList>
            <person name="Varga T."/>
            <person name="Krizsan K."/>
            <person name="Foldi C."/>
            <person name="Dima B."/>
            <person name="Sanchez-Garcia M."/>
            <person name="Sanchez-Ramirez S."/>
            <person name="Szollosi G.J."/>
            <person name="Szarkandi J.G."/>
            <person name="Papp V."/>
            <person name="Albert L."/>
            <person name="Andreopoulos W."/>
            <person name="Angelini C."/>
            <person name="Antonin V."/>
            <person name="Barry K.W."/>
            <person name="Bougher N.L."/>
            <person name="Buchanan P."/>
            <person name="Buyck B."/>
            <person name="Bense V."/>
            <person name="Catcheside P."/>
            <person name="Chovatia M."/>
            <person name="Cooper J."/>
            <person name="Damon W."/>
            <person name="Desjardin D."/>
            <person name="Finy P."/>
            <person name="Geml J."/>
            <person name="Haridas S."/>
            <person name="Hughes K."/>
            <person name="Justo A."/>
            <person name="Karasinski D."/>
            <person name="Kautmanova I."/>
            <person name="Kiss B."/>
            <person name="Kocsube S."/>
            <person name="Kotiranta H."/>
            <person name="LaButti K.M."/>
            <person name="Lechner B.E."/>
            <person name="Liimatainen K."/>
            <person name="Lipzen A."/>
            <person name="Lukacs Z."/>
            <person name="Mihaltcheva S."/>
            <person name="Morgado L.N."/>
            <person name="Niskanen T."/>
            <person name="Noordeloos M.E."/>
            <person name="Ohm R.A."/>
            <person name="Ortiz-Santana B."/>
            <person name="Ovrebo C."/>
            <person name="Racz N."/>
            <person name="Riley R."/>
            <person name="Savchenko A."/>
            <person name="Shiryaev A."/>
            <person name="Soop K."/>
            <person name="Spirin V."/>
            <person name="Szebenyi C."/>
            <person name="Tomsovsky M."/>
            <person name="Tulloss R.E."/>
            <person name="Uehling J."/>
            <person name="Grigoriev I.V."/>
            <person name="Vagvolgyi C."/>
            <person name="Papp T."/>
            <person name="Martin F.M."/>
            <person name="Miettinen O."/>
            <person name="Hibbett D.S."/>
            <person name="Nagy L.G."/>
        </authorList>
    </citation>
    <scope>NUCLEOTIDE SEQUENCE [LARGE SCALE GENOMIC DNA]</scope>
    <source>
        <strain evidence="1 2">HHB13444</strain>
    </source>
</reference>
<keyword evidence="2" id="KW-1185">Reference proteome</keyword>
<evidence type="ECO:0000313" key="2">
    <source>
        <dbReference type="Proteomes" id="UP000308197"/>
    </source>
</evidence>
<protein>
    <submittedName>
        <fullName evidence="1">Uncharacterized protein</fullName>
    </submittedName>
</protein>
<gene>
    <name evidence="1" type="ORF">K466DRAFT_1625</name>
</gene>